<dbReference type="EMBL" id="CP014584">
    <property type="protein sequence ID" value="ANZ74596.1"/>
    <property type="molecule type" value="Genomic_DNA"/>
</dbReference>
<name>A0A1B2J9B9_PICPA</name>
<keyword evidence="10" id="KW-1185">Reference proteome</keyword>
<comment type="similarity">
    <text evidence="6">Belongs to the WD repeat STRAP family.</text>
</comment>
<evidence type="ECO:0000256" key="5">
    <source>
        <dbReference type="ARBA" id="ARBA00022917"/>
    </source>
</evidence>
<dbReference type="GO" id="GO:0003743">
    <property type="term" value="F:translation initiation factor activity"/>
    <property type="evidence" value="ECO:0007669"/>
    <property type="project" value="UniProtKB-UniRule"/>
</dbReference>
<keyword evidence="1 7" id="KW-0963">Cytoplasm</keyword>
<comment type="similarity">
    <text evidence="7">Belongs to the eIF-3 subunit I family.</text>
</comment>
<dbReference type="SUPFAM" id="SSF50978">
    <property type="entry name" value="WD40 repeat-like"/>
    <property type="match status" value="1"/>
</dbReference>
<feature type="repeat" description="WD" evidence="8">
    <location>
        <begin position="48"/>
        <end position="89"/>
    </location>
</feature>
<evidence type="ECO:0000256" key="2">
    <source>
        <dbReference type="ARBA" id="ARBA00022540"/>
    </source>
</evidence>
<organism evidence="9 10">
    <name type="scientific">Komagataella pastoris</name>
    <name type="common">Yeast</name>
    <name type="synonym">Pichia pastoris</name>
    <dbReference type="NCBI Taxonomy" id="4922"/>
    <lineage>
        <taxon>Eukaryota</taxon>
        <taxon>Fungi</taxon>
        <taxon>Dikarya</taxon>
        <taxon>Ascomycota</taxon>
        <taxon>Saccharomycotina</taxon>
        <taxon>Pichiomycetes</taxon>
        <taxon>Pichiales</taxon>
        <taxon>Pichiaceae</taxon>
        <taxon>Komagataella</taxon>
    </lineage>
</organism>
<comment type="function">
    <text evidence="7">Component of the eukaryotic translation initiation factor 3 (eIF-3) complex, which is involved in protein synthesis of a specialized repertoire of mRNAs and, together with other initiation factors, stimulates binding of mRNA and methionyl-tRNAi to the 40S ribosome. The eIF-3 complex specifically targets and initiates translation of a subset of mRNAs involved in cell proliferation.</text>
</comment>
<dbReference type="InterPro" id="IPR001680">
    <property type="entry name" value="WD40_rpt"/>
</dbReference>
<dbReference type="Pfam" id="PF24805">
    <property type="entry name" value="EIF3I"/>
    <property type="match status" value="1"/>
</dbReference>
<keyword evidence="3 8" id="KW-0853">WD repeat</keyword>
<evidence type="ECO:0000256" key="6">
    <source>
        <dbReference type="ARBA" id="ARBA00038394"/>
    </source>
</evidence>
<dbReference type="GO" id="GO:0033290">
    <property type="term" value="C:eukaryotic 48S preinitiation complex"/>
    <property type="evidence" value="ECO:0007669"/>
    <property type="project" value="UniProtKB-UniRule"/>
</dbReference>
<dbReference type="PANTHER" id="PTHR19877">
    <property type="entry name" value="EUKARYOTIC TRANSLATION INITIATION FACTOR 3 SUBUNIT I"/>
    <property type="match status" value="1"/>
</dbReference>
<feature type="repeat" description="WD" evidence="8">
    <location>
        <begin position="283"/>
        <end position="313"/>
    </location>
</feature>
<protein>
    <recommendedName>
        <fullName evidence="7">Eukaryotic translation initiation factor 3 subunit I</fullName>
        <shortName evidence="7">eIF3i</shortName>
    </recommendedName>
    <alternativeName>
        <fullName evidence="7">Eukaryotic translation initiation factor 3 39 kDa subunit homolog</fullName>
        <shortName evidence="7">eIF-3 39 kDa subunit homolog</shortName>
    </alternativeName>
</protein>
<dbReference type="PANTHER" id="PTHR19877:SF1">
    <property type="entry name" value="EUKARYOTIC TRANSLATION INITIATION FACTOR 3 SUBUNIT I"/>
    <property type="match status" value="1"/>
</dbReference>
<evidence type="ECO:0000256" key="1">
    <source>
        <dbReference type="ARBA" id="ARBA00022490"/>
    </source>
</evidence>
<dbReference type="OrthoDB" id="24966at2759"/>
<evidence type="ECO:0000256" key="7">
    <source>
        <dbReference type="HAMAP-Rule" id="MF_03008"/>
    </source>
</evidence>
<sequence>MRPILLKGHERPLSQVKFNKDGDLLFSVSKDSVASIWYSSNGERLGTLNGHSGAISAIDIDPTTTFAVTGSADFSAKLWKVETGECIFTWNTVTPVRGVEFNKDASNVLVVTAEVMGHPGTISIYPVDFTKEEQSTEPLLVIKRQPELGVFTVAGWSYGDKYIIAGHNDGSISKIDAETGEFVETAKYHEGIVTDLQFSPDRTYFITSSKDQSAVLVDVLEFKLLKQYQAKAPVNSAVITPVKDYIILGGGQDAKDVTTTKSADGKFESKIFHKIFKDEIGRIKGHFGPINTIAIHPKGTGFASGGEDGYVRLHHFDQPYFDFQYDVEKTAAATSKASLQTAS</sequence>
<comment type="subcellular location">
    <subcellularLocation>
        <location evidence="7">Cytoplasm</location>
    </subcellularLocation>
</comment>
<comment type="subunit">
    <text evidence="7">Component of the eukaryotic translation initiation factor 3 (eIF-3) complex.</text>
</comment>
<keyword evidence="2 7" id="KW-0396">Initiation factor</keyword>
<keyword evidence="5 7" id="KW-0648">Protein biosynthesis</keyword>
<evidence type="ECO:0000256" key="8">
    <source>
        <dbReference type="PROSITE-ProRule" id="PRU00221"/>
    </source>
</evidence>
<evidence type="ECO:0000256" key="4">
    <source>
        <dbReference type="ARBA" id="ARBA00022737"/>
    </source>
</evidence>
<dbReference type="HAMAP" id="MF_03008">
    <property type="entry name" value="eIF3i"/>
    <property type="match status" value="1"/>
</dbReference>
<accession>A0A1B2J9B9</accession>
<dbReference type="GO" id="GO:0001732">
    <property type="term" value="P:formation of cytoplasmic translation initiation complex"/>
    <property type="evidence" value="ECO:0007669"/>
    <property type="project" value="UniProtKB-UniRule"/>
</dbReference>
<evidence type="ECO:0000313" key="9">
    <source>
        <dbReference type="EMBL" id="ANZ74596.1"/>
    </source>
</evidence>
<dbReference type="SMART" id="SM00320">
    <property type="entry name" value="WD40"/>
    <property type="match status" value="5"/>
</dbReference>
<dbReference type="Gene3D" id="2.130.10.10">
    <property type="entry name" value="YVTN repeat-like/Quinoprotein amine dehydrogenase"/>
    <property type="match status" value="1"/>
</dbReference>
<dbReference type="InterPro" id="IPR027525">
    <property type="entry name" value="eIF3i"/>
</dbReference>
<dbReference type="PROSITE" id="PS50294">
    <property type="entry name" value="WD_REPEATS_REGION"/>
    <property type="match status" value="2"/>
</dbReference>
<feature type="repeat" description="WD" evidence="8">
    <location>
        <begin position="6"/>
        <end position="47"/>
    </location>
</feature>
<dbReference type="InterPro" id="IPR036322">
    <property type="entry name" value="WD40_repeat_dom_sf"/>
</dbReference>
<evidence type="ECO:0000256" key="3">
    <source>
        <dbReference type="ARBA" id="ARBA00022574"/>
    </source>
</evidence>
<reference evidence="9 10" key="1">
    <citation type="submission" date="2016-02" db="EMBL/GenBank/DDBJ databases">
        <title>Comparative genomic and transcriptomic foundation for Pichia pastoris.</title>
        <authorList>
            <person name="Love K.R."/>
            <person name="Shah K.A."/>
            <person name="Whittaker C.A."/>
            <person name="Wu J."/>
            <person name="Bartlett M.C."/>
            <person name="Ma D."/>
            <person name="Leeson R.L."/>
            <person name="Priest M."/>
            <person name="Young S.K."/>
            <person name="Love J.C."/>
        </authorList>
    </citation>
    <scope>NUCLEOTIDE SEQUENCE [LARGE SCALE GENOMIC DNA]</scope>
    <source>
        <strain evidence="9 10">ATCC 28485</strain>
    </source>
</reference>
<dbReference type="CDD" id="cd00200">
    <property type="entry name" value="WD40"/>
    <property type="match status" value="1"/>
</dbReference>
<dbReference type="GO" id="GO:0016282">
    <property type="term" value="C:eukaryotic 43S preinitiation complex"/>
    <property type="evidence" value="ECO:0007669"/>
    <property type="project" value="UniProtKB-UniRule"/>
</dbReference>
<evidence type="ECO:0000313" key="10">
    <source>
        <dbReference type="Proteomes" id="UP000094565"/>
    </source>
</evidence>
<dbReference type="InterPro" id="IPR015943">
    <property type="entry name" value="WD40/YVTN_repeat-like_dom_sf"/>
</dbReference>
<keyword evidence="4" id="KW-0677">Repeat</keyword>
<dbReference type="GO" id="GO:0071541">
    <property type="term" value="C:eukaryotic translation initiation factor 3 complex, eIF3m"/>
    <property type="evidence" value="ECO:0007669"/>
    <property type="project" value="TreeGrafter"/>
</dbReference>
<dbReference type="PROSITE" id="PS50082">
    <property type="entry name" value="WD_REPEATS_2"/>
    <property type="match status" value="3"/>
</dbReference>
<dbReference type="Proteomes" id="UP000094565">
    <property type="component" value="Chromosome 1"/>
</dbReference>
<dbReference type="AlphaFoldDB" id="A0A1B2J9B9"/>
<dbReference type="GO" id="GO:0003723">
    <property type="term" value="F:RNA binding"/>
    <property type="evidence" value="ECO:0007669"/>
    <property type="project" value="TreeGrafter"/>
</dbReference>
<proteinExistence type="inferred from homology"/>
<gene>
    <name evidence="7 9" type="primary">TIF34</name>
    <name evidence="9" type="ORF">ATY40_BA7501569</name>
</gene>